<feature type="transmembrane region" description="Helical" evidence="6">
    <location>
        <begin position="423"/>
        <end position="441"/>
    </location>
</feature>
<feature type="transmembrane region" description="Helical" evidence="6">
    <location>
        <begin position="183"/>
        <end position="203"/>
    </location>
</feature>
<sequence>MASSQQSTSPPVAAPKADAIPWLTIAVVVAALFMAVLDSFIVVVADPAIEADLHASASDVQWILAGYQLSYAVFIITATRLADLYGRKRIFLLGVALFTLASVACALSPNAGSLIAARVIQGLGAALMVPQVFAYVTVLVPAARRHSVYGVLGIVMGMATIGGQLIGGLLIGADLFHSGWRLVFWVNVPIGIVLFLLTVRYVPETGSAATRKLDMPGVLVLSVALFLLVLPLIQGQQAGWPGWVWACFAGSAVAFGSFVAVERGLERRGGDPLVPLTLFRQRSFSLGIILVLALYALIYSYYLALSVTMQQGLNMSALGAGLVYAPAATAFFVFSMVASRTIPKYGRRVLEIGAVILASGYLATGLLLVSGPRITPLLVIPTLIVQSVGGGLVITPALNTVLSRVKPESAGVASGVLSTAQQCGGALGVAVIGAVFFSSFHPSTVGRVAAAGHAFAVASFGVFVIAVIAGMVVFLLPKAPAAQA</sequence>
<evidence type="ECO:0000259" key="7">
    <source>
        <dbReference type="PROSITE" id="PS50850"/>
    </source>
</evidence>
<dbReference type="InterPro" id="IPR036259">
    <property type="entry name" value="MFS_trans_sf"/>
</dbReference>
<keyword evidence="2 6" id="KW-0812">Transmembrane</keyword>
<comment type="caution">
    <text evidence="8">The sequence shown here is derived from an EMBL/GenBank/DDBJ whole genome shotgun (WGS) entry which is preliminary data.</text>
</comment>
<evidence type="ECO:0000256" key="2">
    <source>
        <dbReference type="ARBA" id="ARBA00022692"/>
    </source>
</evidence>
<keyword evidence="5" id="KW-0046">Antibiotic resistance</keyword>
<dbReference type="EMBL" id="LMWL01000069">
    <property type="protein sequence ID" value="KUM91755.1"/>
    <property type="molecule type" value="Genomic_DNA"/>
</dbReference>
<dbReference type="Gene3D" id="1.20.1250.20">
    <property type="entry name" value="MFS general substrate transporter like domains"/>
    <property type="match status" value="1"/>
</dbReference>
<name>A0A101NER2_9ACTN</name>
<feature type="transmembrane region" description="Helical" evidence="6">
    <location>
        <begin position="316"/>
        <end position="337"/>
    </location>
</feature>
<evidence type="ECO:0000256" key="5">
    <source>
        <dbReference type="ARBA" id="ARBA00023251"/>
    </source>
</evidence>
<comment type="subcellular location">
    <subcellularLocation>
        <location evidence="1">Cell membrane</location>
        <topology evidence="1">Multi-pass membrane protein</topology>
    </subcellularLocation>
</comment>
<dbReference type="Gene3D" id="1.20.1720.10">
    <property type="entry name" value="Multidrug resistance protein D"/>
    <property type="match status" value="1"/>
</dbReference>
<proteinExistence type="predicted"/>
<feature type="transmembrane region" description="Helical" evidence="6">
    <location>
        <begin position="20"/>
        <end position="45"/>
    </location>
</feature>
<protein>
    <submittedName>
        <fullName evidence="8">MFS transporter</fullName>
    </submittedName>
</protein>
<keyword evidence="9" id="KW-1185">Reference proteome</keyword>
<evidence type="ECO:0000256" key="6">
    <source>
        <dbReference type="SAM" id="Phobius"/>
    </source>
</evidence>
<dbReference type="InterPro" id="IPR011701">
    <property type="entry name" value="MFS"/>
</dbReference>
<feature type="transmembrane region" description="Helical" evidence="6">
    <location>
        <begin position="377"/>
        <end position="402"/>
    </location>
</feature>
<dbReference type="AlphaFoldDB" id="A0A101NER2"/>
<evidence type="ECO:0000313" key="8">
    <source>
        <dbReference type="EMBL" id="KUM91755.1"/>
    </source>
</evidence>
<feature type="transmembrane region" description="Helical" evidence="6">
    <location>
        <begin position="115"/>
        <end position="136"/>
    </location>
</feature>
<reference evidence="8 9" key="1">
    <citation type="submission" date="2015-10" db="EMBL/GenBank/DDBJ databases">
        <title>Draft genome sequence of Streptomyces cellostaticus DSM 40189, type strain for the species Streptomyces cellostaticus.</title>
        <authorList>
            <person name="Ruckert C."/>
            <person name="Winkler A."/>
            <person name="Kalinowski J."/>
            <person name="Kampfer P."/>
            <person name="Glaeser S."/>
        </authorList>
    </citation>
    <scope>NUCLEOTIDE SEQUENCE [LARGE SCALE GENOMIC DNA]</scope>
    <source>
        <strain evidence="8 9">DSM 40189</strain>
    </source>
</reference>
<dbReference type="Proteomes" id="UP000054241">
    <property type="component" value="Unassembled WGS sequence"/>
</dbReference>
<evidence type="ECO:0000256" key="1">
    <source>
        <dbReference type="ARBA" id="ARBA00004651"/>
    </source>
</evidence>
<feature type="transmembrane region" description="Helical" evidence="6">
    <location>
        <begin position="349"/>
        <end position="371"/>
    </location>
</feature>
<accession>A0A101NER2</accession>
<keyword evidence="3 6" id="KW-1133">Transmembrane helix</keyword>
<gene>
    <name evidence="8" type="ORF">AQI88_35680</name>
</gene>
<feature type="domain" description="Major facilitator superfamily (MFS) profile" evidence="7">
    <location>
        <begin position="24"/>
        <end position="482"/>
    </location>
</feature>
<dbReference type="PROSITE" id="PS50850">
    <property type="entry name" value="MFS"/>
    <property type="match status" value="1"/>
</dbReference>
<feature type="transmembrane region" description="Helical" evidence="6">
    <location>
        <begin position="282"/>
        <end position="304"/>
    </location>
</feature>
<feature type="transmembrane region" description="Helical" evidence="6">
    <location>
        <begin position="453"/>
        <end position="476"/>
    </location>
</feature>
<dbReference type="GO" id="GO:0022857">
    <property type="term" value="F:transmembrane transporter activity"/>
    <property type="evidence" value="ECO:0007669"/>
    <property type="project" value="InterPro"/>
</dbReference>
<feature type="transmembrane region" description="Helical" evidence="6">
    <location>
        <begin position="240"/>
        <end position="261"/>
    </location>
</feature>
<organism evidence="8 9">
    <name type="scientific">Streptomyces cellostaticus</name>
    <dbReference type="NCBI Taxonomy" id="67285"/>
    <lineage>
        <taxon>Bacteria</taxon>
        <taxon>Bacillati</taxon>
        <taxon>Actinomycetota</taxon>
        <taxon>Actinomycetes</taxon>
        <taxon>Kitasatosporales</taxon>
        <taxon>Streptomycetaceae</taxon>
        <taxon>Streptomyces</taxon>
    </lineage>
</organism>
<evidence type="ECO:0000256" key="4">
    <source>
        <dbReference type="ARBA" id="ARBA00023136"/>
    </source>
</evidence>
<feature type="transmembrane region" description="Helical" evidence="6">
    <location>
        <begin position="215"/>
        <end position="234"/>
    </location>
</feature>
<dbReference type="Pfam" id="PF07690">
    <property type="entry name" value="MFS_1"/>
    <property type="match status" value="1"/>
</dbReference>
<feature type="transmembrane region" description="Helical" evidence="6">
    <location>
        <begin position="60"/>
        <end position="78"/>
    </location>
</feature>
<dbReference type="PRINTS" id="PR01036">
    <property type="entry name" value="TCRTETB"/>
</dbReference>
<evidence type="ECO:0000313" key="9">
    <source>
        <dbReference type="Proteomes" id="UP000054241"/>
    </source>
</evidence>
<dbReference type="SUPFAM" id="SSF103473">
    <property type="entry name" value="MFS general substrate transporter"/>
    <property type="match status" value="1"/>
</dbReference>
<dbReference type="GO" id="GO:0005886">
    <property type="term" value="C:plasma membrane"/>
    <property type="evidence" value="ECO:0007669"/>
    <property type="project" value="UniProtKB-SubCell"/>
</dbReference>
<dbReference type="InterPro" id="IPR020846">
    <property type="entry name" value="MFS_dom"/>
</dbReference>
<dbReference type="PANTHER" id="PTHR42718">
    <property type="entry name" value="MAJOR FACILITATOR SUPERFAMILY MULTIDRUG TRANSPORTER MFSC"/>
    <property type="match status" value="1"/>
</dbReference>
<evidence type="ECO:0000256" key="3">
    <source>
        <dbReference type="ARBA" id="ARBA00022989"/>
    </source>
</evidence>
<feature type="transmembrane region" description="Helical" evidence="6">
    <location>
        <begin position="148"/>
        <end position="171"/>
    </location>
</feature>
<dbReference type="STRING" id="67285.AQI88_35680"/>
<dbReference type="PANTHER" id="PTHR42718:SF39">
    <property type="entry name" value="ACTINORHODIN TRANSPORTER-RELATED"/>
    <property type="match status" value="1"/>
</dbReference>
<feature type="transmembrane region" description="Helical" evidence="6">
    <location>
        <begin position="90"/>
        <end position="109"/>
    </location>
</feature>
<dbReference type="GO" id="GO:0046677">
    <property type="term" value="P:response to antibiotic"/>
    <property type="evidence" value="ECO:0007669"/>
    <property type="project" value="UniProtKB-KW"/>
</dbReference>
<keyword evidence="4 6" id="KW-0472">Membrane</keyword>
<dbReference type="CDD" id="cd17321">
    <property type="entry name" value="MFS_MMR_MDR_like"/>
    <property type="match status" value="1"/>
</dbReference>